<comment type="caution">
    <text evidence="1">The sequence shown here is derived from an EMBL/GenBank/DDBJ whole genome shotgun (WGS) entry which is preliminary data.</text>
</comment>
<name>A0AAV7J8D6_COTGL</name>
<dbReference type="Proteomes" id="UP000826195">
    <property type="component" value="Unassembled WGS sequence"/>
</dbReference>
<evidence type="ECO:0000313" key="2">
    <source>
        <dbReference type="Proteomes" id="UP000826195"/>
    </source>
</evidence>
<evidence type="ECO:0000313" key="1">
    <source>
        <dbReference type="EMBL" id="KAH0567597.1"/>
    </source>
</evidence>
<protein>
    <submittedName>
        <fullName evidence="1">Uncharacterized protein</fullName>
    </submittedName>
</protein>
<dbReference type="AlphaFoldDB" id="A0AAV7J8D6"/>
<gene>
    <name evidence="1" type="ORF">KQX54_010970</name>
</gene>
<reference evidence="1 2" key="1">
    <citation type="journal article" date="2021" name="J. Hered.">
        <title>A chromosome-level genome assembly of the parasitoid wasp, Cotesia glomerata (Hymenoptera: Braconidae).</title>
        <authorList>
            <person name="Pinto B.J."/>
            <person name="Weis J.J."/>
            <person name="Gamble T."/>
            <person name="Ode P.J."/>
            <person name="Paul R."/>
            <person name="Zaspel J.M."/>
        </authorList>
    </citation>
    <scope>NUCLEOTIDE SEQUENCE [LARGE SCALE GENOMIC DNA]</scope>
    <source>
        <strain evidence="1">CgM1</strain>
    </source>
</reference>
<proteinExistence type="predicted"/>
<accession>A0AAV7J8D6</accession>
<dbReference type="EMBL" id="JAHXZJ010000001">
    <property type="protein sequence ID" value="KAH0567597.1"/>
    <property type="molecule type" value="Genomic_DNA"/>
</dbReference>
<organism evidence="1 2">
    <name type="scientific">Cotesia glomerata</name>
    <name type="common">Lepidopteran parasitic wasp</name>
    <name type="synonym">Apanteles glomeratus</name>
    <dbReference type="NCBI Taxonomy" id="32391"/>
    <lineage>
        <taxon>Eukaryota</taxon>
        <taxon>Metazoa</taxon>
        <taxon>Ecdysozoa</taxon>
        <taxon>Arthropoda</taxon>
        <taxon>Hexapoda</taxon>
        <taxon>Insecta</taxon>
        <taxon>Pterygota</taxon>
        <taxon>Neoptera</taxon>
        <taxon>Endopterygota</taxon>
        <taxon>Hymenoptera</taxon>
        <taxon>Apocrita</taxon>
        <taxon>Ichneumonoidea</taxon>
        <taxon>Braconidae</taxon>
        <taxon>Microgastrinae</taxon>
        <taxon>Cotesia</taxon>
    </lineage>
</organism>
<sequence length="134" mass="14065">MIDGSTEGHLSSISCCGDIGLRDGFDLLGKYHLRLDINIHIPSRGMRKFGHSSTLAISPRGILEFSGLRSSSSSSGRTRRVLPLVDVDVNMGGSNNVSGVDYAVSGQEQPSAQLGPPMMQGPPVAASSGHILAF</sequence>
<keyword evidence="2" id="KW-1185">Reference proteome</keyword>